<sequence>MAIVKKQFYKNHKPNGDEYLFHLARDTESGEVFVIRQSDYLVDGGSEKKMTLYEFLAGGGNRQNALLQLIGTLVPE</sequence>
<proteinExistence type="predicted"/>
<gene>
    <name evidence="1" type="ORF">CCGE525_17725</name>
</gene>
<organism evidence="1 2">
    <name type="scientific">Rhizobium jaguaris</name>
    <dbReference type="NCBI Taxonomy" id="1312183"/>
    <lineage>
        <taxon>Bacteria</taxon>
        <taxon>Pseudomonadati</taxon>
        <taxon>Pseudomonadota</taxon>
        <taxon>Alphaproteobacteria</taxon>
        <taxon>Hyphomicrobiales</taxon>
        <taxon>Rhizobiaceae</taxon>
        <taxon>Rhizobium/Agrobacterium group</taxon>
        <taxon>Rhizobium</taxon>
    </lineage>
</organism>
<accession>A0A387FXT1</accession>
<reference evidence="1 2" key="1">
    <citation type="submission" date="2018-10" db="EMBL/GenBank/DDBJ databases">
        <title>Rhizobium etli, R. leguminosarum and a new Rhizobium genospecies from Phaseolus dumosus.</title>
        <authorList>
            <person name="Ramirez-Puebla S.T."/>
            <person name="Rogel-Hernandez M.A."/>
            <person name="Guerrero G."/>
            <person name="Ormeno-Orrillo E."/>
            <person name="Martinez-Romero J.C."/>
            <person name="Negrete-Yankelevich S."/>
            <person name="Martinez-Romero E."/>
        </authorList>
    </citation>
    <scope>NUCLEOTIDE SEQUENCE [LARGE SCALE GENOMIC DNA]</scope>
    <source>
        <strain evidence="1 2">CCGE525</strain>
    </source>
</reference>
<dbReference type="EMBL" id="CP032694">
    <property type="protein sequence ID" value="AYG60442.1"/>
    <property type="molecule type" value="Genomic_DNA"/>
</dbReference>
<dbReference type="Proteomes" id="UP000282195">
    <property type="component" value="Chromosome"/>
</dbReference>
<evidence type="ECO:0000313" key="1">
    <source>
        <dbReference type="EMBL" id="AYG60442.1"/>
    </source>
</evidence>
<dbReference type="OrthoDB" id="8370501at2"/>
<protein>
    <submittedName>
        <fullName evidence="1">Uncharacterized protein</fullName>
    </submittedName>
</protein>
<name>A0A387FXT1_9HYPH</name>
<keyword evidence="2" id="KW-1185">Reference proteome</keyword>
<dbReference type="KEGG" id="rjg:CCGE525_17725"/>
<dbReference type="RefSeq" id="WP_120705419.1">
    <property type="nucleotide sequence ID" value="NZ_CP032694.1"/>
</dbReference>
<evidence type="ECO:0000313" key="2">
    <source>
        <dbReference type="Proteomes" id="UP000282195"/>
    </source>
</evidence>
<dbReference type="AlphaFoldDB" id="A0A387FXT1"/>